<dbReference type="PANTHER" id="PTHR32060">
    <property type="entry name" value="TAIL-SPECIFIC PROTEASE"/>
    <property type="match status" value="1"/>
</dbReference>
<dbReference type="GO" id="GO:0008236">
    <property type="term" value="F:serine-type peptidase activity"/>
    <property type="evidence" value="ECO:0007669"/>
    <property type="project" value="InterPro"/>
</dbReference>
<evidence type="ECO:0000259" key="2">
    <source>
        <dbReference type="PROSITE" id="PS50106"/>
    </source>
</evidence>
<feature type="signal peptide" evidence="1">
    <location>
        <begin position="1"/>
        <end position="21"/>
    </location>
</feature>
<dbReference type="AlphaFoldDB" id="A0A550HXL6"/>
<dbReference type="Gene3D" id="3.90.226.10">
    <property type="entry name" value="2-enoyl-CoA Hydratase, Chain A, domain 1"/>
    <property type="match status" value="1"/>
</dbReference>
<dbReference type="Pfam" id="PF03572">
    <property type="entry name" value="Peptidase_S41"/>
    <property type="match status" value="1"/>
</dbReference>
<dbReference type="GO" id="GO:0004175">
    <property type="term" value="F:endopeptidase activity"/>
    <property type="evidence" value="ECO:0007669"/>
    <property type="project" value="TreeGrafter"/>
</dbReference>
<feature type="chain" id="PRO_5021793597" evidence="1">
    <location>
        <begin position="22"/>
        <end position="491"/>
    </location>
</feature>
<protein>
    <submittedName>
        <fullName evidence="3">Peptidase S41</fullName>
    </submittedName>
</protein>
<dbReference type="SUPFAM" id="SSF52096">
    <property type="entry name" value="ClpP/crotonase"/>
    <property type="match status" value="1"/>
</dbReference>
<dbReference type="Proteomes" id="UP000315131">
    <property type="component" value="Unassembled WGS sequence"/>
</dbReference>
<accession>A0A550HXL6</accession>
<dbReference type="PROSITE" id="PS51257">
    <property type="entry name" value="PROKAR_LIPOPROTEIN"/>
    <property type="match status" value="1"/>
</dbReference>
<dbReference type="PANTHER" id="PTHR32060:SF30">
    <property type="entry name" value="CARBOXY-TERMINAL PROCESSING PROTEASE CTPA"/>
    <property type="match status" value="1"/>
</dbReference>
<evidence type="ECO:0000313" key="3">
    <source>
        <dbReference type="EMBL" id="TRO63268.1"/>
    </source>
</evidence>
<dbReference type="EMBL" id="VHSF01000005">
    <property type="protein sequence ID" value="TRO63268.1"/>
    <property type="molecule type" value="Genomic_DNA"/>
</dbReference>
<sequence>MKLKKTLMLSCFVFSILTACTKDENELAKETDTTVTNIQNPNNSIENSELEIESFIFNGLNEIYLYKADIPELQEGYFESNNDRLEFLAEAGSPEELFDDLTSSQDRFSFITDDYRRLEDRFNGVSGATGIKFGIGRISGTNNVFGIIRYILPGTSAEAAGLKRGDIFTEINGQKLTSNNFASLIENSNFTINVGYVENNQIVLTDKNVQLSDENYTENPIYISKVLEVGNRKIGYLMYNSFIGNFDNELNDAFGDFKSAGVTDLILDLRYNGGGSVETATDLASMITGQFKGEVFIKEQWNAKYQSFYESQNPEALLNKFDDRIRTGAGINSLNLSEAYILTSSSSASASELMINGLDPYINVIQVGGQTVGKFQASVTLYDSENFGRAGASEEHQYAMQPLVFKSLNADGNTDYVNGLSPDVEYIEDLNDFGTLGEEDEPLLATALNKILGRAPLNKSTEKRLDFEILGETDMNQPYYQRMYIDELPGI</sequence>
<dbReference type="GO" id="GO:0007165">
    <property type="term" value="P:signal transduction"/>
    <property type="evidence" value="ECO:0007669"/>
    <property type="project" value="TreeGrafter"/>
</dbReference>
<dbReference type="Gene3D" id="3.30.750.170">
    <property type="match status" value="1"/>
</dbReference>
<feature type="domain" description="PDZ" evidence="2">
    <location>
        <begin position="130"/>
        <end position="200"/>
    </location>
</feature>
<dbReference type="GO" id="GO:0006508">
    <property type="term" value="P:proteolysis"/>
    <property type="evidence" value="ECO:0007669"/>
    <property type="project" value="InterPro"/>
</dbReference>
<gene>
    <name evidence="3" type="ORF">FGM01_14075</name>
</gene>
<dbReference type="InterPro" id="IPR041613">
    <property type="entry name" value="Pept_S41_N"/>
</dbReference>
<dbReference type="SUPFAM" id="SSF50156">
    <property type="entry name" value="PDZ domain-like"/>
    <property type="match status" value="1"/>
</dbReference>
<keyword evidence="4" id="KW-1185">Reference proteome</keyword>
<dbReference type="InterPro" id="IPR041489">
    <property type="entry name" value="PDZ_6"/>
</dbReference>
<evidence type="ECO:0000313" key="4">
    <source>
        <dbReference type="Proteomes" id="UP000315131"/>
    </source>
</evidence>
<keyword evidence="1" id="KW-0732">Signal</keyword>
<dbReference type="RefSeq" id="WP_143411833.1">
    <property type="nucleotide sequence ID" value="NZ_VHSF01000005.1"/>
</dbReference>
<organism evidence="3 4">
    <name type="scientific">Christiangramia sabulilitoris</name>
    <dbReference type="NCBI Taxonomy" id="2583991"/>
    <lineage>
        <taxon>Bacteria</taxon>
        <taxon>Pseudomonadati</taxon>
        <taxon>Bacteroidota</taxon>
        <taxon>Flavobacteriia</taxon>
        <taxon>Flavobacteriales</taxon>
        <taxon>Flavobacteriaceae</taxon>
        <taxon>Christiangramia</taxon>
    </lineage>
</organism>
<dbReference type="InterPro" id="IPR005151">
    <property type="entry name" value="Tail-specific_protease"/>
</dbReference>
<dbReference type="Pfam" id="PF17820">
    <property type="entry name" value="PDZ_6"/>
    <property type="match status" value="1"/>
</dbReference>
<reference evidence="3 4" key="1">
    <citation type="submission" date="2019-06" db="EMBL/GenBank/DDBJ databases">
        <title>Gramella sabulilitoris sp. nov., isolated from a marine sand.</title>
        <authorList>
            <person name="Yoon J.-H."/>
        </authorList>
    </citation>
    <scope>NUCLEOTIDE SEQUENCE [LARGE SCALE GENOMIC DNA]</scope>
    <source>
        <strain evidence="3 4">HSMS-1</strain>
    </source>
</reference>
<comment type="caution">
    <text evidence="3">The sequence shown here is derived from an EMBL/GenBank/DDBJ whole genome shotgun (WGS) entry which is preliminary data.</text>
</comment>
<dbReference type="InterPro" id="IPR036034">
    <property type="entry name" value="PDZ_sf"/>
</dbReference>
<evidence type="ECO:0000256" key="1">
    <source>
        <dbReference type="SAM" id="SignalP"/>
    </source>
</evidence>
<dbReference type="InterPro" id="IPR029045">
    <property type="entry name" value="ClpP/crotonase-like_dom_sf"/>
</dbReference>
<dbReference type="PROSITE" id="PS50106">
    <property type="entry name" value="PDZ"/>
    <property type="match status" value="1"/>
</dbReference>
<dbReference type="CDD" id="cd07561">
    <property type="entry name" value="Peptidase_S41_CPP_like"/>
    <property type="match status" value="1"/>
</dbReference>
<dbReference type="Gene3D" id="2.30.42.10">
    <property type="match status" value="1"/>
</dbReference>
<name>A0A550HXL6_9FLAO</name>
<proteinExistence type="predicted"/>
<dbReference type="InterPro" id="IPR001478">
    <property type="entry name" value="PDZ"/>
</dbReference>
<dbReference type="OrthoDB" id="7168509at2"/>
<dbReference type="GO" id="GO:0030288">
    <property type="term" value="C:outer membrane-bounded periplasmic space"/>
    <property type="evidence" value="ECO:0007669"/>
    <property type="project" value="TreeGrafter"/>
</dbReference>
<dbReference type="Pfam" id="PF18294">
    <property type="entry name" value="Pept_S41_N"/>
    <property type="match status" value="1"/>
</dbReference>